<dbReference type="Proteomes" id="UP001286313">
    <property type="component" value="Unassembled WGS sequence"/>
</dbReference>
<comment type="caution">
    <text evidence="2">The sequence shown here is derived from an EMBL/GenBank/DDBJ whole genome shotgun (WGS) entry which is preliminary data.</text>
</comment>
<evidence type="ECO:0000313" key="3">
    <source>
        <dbReference type="Proteomes" id="UP001286313"/>
    </source>
</evidence>
<feature type="region of interest" description="Disordered" evidence="1">
    <location>
        <begin position="27"/>
        <end position="126"/>
    </location>
</feature>
<evidence type="ECO:0000313" key="2">
    <source>
        <dbReference type="EMBL" id="KAK3860877.1"/>
    </source>
</evidence>
<dbReference type="AlphaFoldDB" id="A0AAE1ESZ4"/>
<gene>
    <name evidence="2" type="ORF">Pcinc_033100</name>
</gene>
<name>A0AAE1ESZ4_PETCI</name>
<proteinExistence type="predicted"/>
<organism evidence="2 3">
    <name type="scientific">Petrolisthes cinctipes</name>
    <name type="common">Flat porcelain crab</name>
    <dbReference type="NCBI Taxonomy" id="88211"/>
    <lineage>
        <taxon>Eukaryota</taxon>
        <taxon>Metazoa</taxon>
        <taxon>Ecdysozoa</taxon>
        <taxon>Arthropoda</taxon>
        <taxon>Crustacea</taxon>
        <taxon>Multicrustacea</taxon>
        <taxon>Malacostraca</taxon>
        <taxon>Eumalacostraca</taxon>
        <taxon>Eucarida</taxon>
        <taxon>Decapoda</taxon>
        <taxon>Pleocyemata</taxon>
        <taxon>Anomura</taxon>
        <taxon>Galatheoidea</taxon>
        <taxon>Porcellanidae</taxon>
        <taxon>Petrolisthes</taxon>
    </lineage>
</organism>
<keyword evidence="3" id="KW-1185">Reference proteome</keyword>
<feature type="compositionally biased region" description="Pro residues" evidence="1">
    <location>
        <begin position="62"/>
        <end position="117"/>
    </location>
</feature>
<evidence type="ECO:0000256" key="1">
    <source>
        <dbReference type="SAM" id="MobiDB-lite"/>
    </source>
</evidence>
<reference evidence="2" key="1">
    <citation type="submission" date="2023-10" db="EMBL/GenBank/DDBJ databases">
        <title>Genome assemblies of two species of porcelain crab, Petrolisthes cinctipes and Petrolisthes manimaculis (Anomura: Porcellanidae).</title>
        <authorList>
            <person name="Angst P."/>
        </authorList>
    </citation>
    <scope>NUCLEOTIDE SEQUENCE</scope>
    <source>
        <strain evidence="2">PB745_01</strain>
        <tissue evidence="2">Gill</tissue>
    </source>
</reference>
<accession>A0AAE1ESZ4</accession>
<protein>
    <submittedName>
        <fullName evidence="2">Uncharacterized protein</fullName>
    </submittedName>
</protein>
<dbReference type="EMBL" id="JAWQEG010004612">
    <property type="protein sequence ID" value="KAK3860877.1"/>
    <property type="molecule type" value="Genomic_DNA"/>
</dbReference>
<dbReference type="PRINTS" id="PR01217">
    <property type="entry name" value="PRICHEXTENSN"/>
</dbReference>
<sequence length="138" mass="14640">MRDFKNCKKIMLLNSWTAWMDEPLTPEATLEIAEMAKENDDDEESTENPAEAKKEMTIPNSGPTPPPPSPPPSPGSPSPSPDSPPPSPDSPPPSPGSPPPSPDSPPPSPDSPPPFPSNTPESDVDNNLLELDVVSDDQ</sequence>